<keyword evidence="2" id="KW-0808">Transferase</keyword>
<comment type="similarity">
    <text evidence="1">Belongs to the thiolase-like superfamily. HMG-CoA synthase family.</text>
</comment>
<dbReference type="GO" id="GO:0004421">
    <property type="term" value="F:hydroxymethylglutaryl-CoA synthase activity"/>
    <property type="evidence" value="ECO:0007669"/>
    <property type="project" value="InterPro"/>
</dbReference>
<organism evidence="7 8">
    <name type="scientific">Vagococcus bubulae</name>
    <dbReference type="NCBI Taxonomy" id="1977868"/>
    <lineage>
        <taxon>Bacteria</taxon>
        <taxon>Bacillati</taxon>
        <taxon>Bacillota</taxon>
        <taxon>Bacilli</taxon>
        <taxon>Lactobacillales</taxon>
        <taxon>Enterococcaceae</taxon>
        <taxon>Vagococcus</taxon>
    </lineage>
</organism>
<evidence type="ECO:0000256" key="3">
    <source>
        <dbReference type="PIRSR" id="PIRSR611554-1"/>
    </source>
</evidence>
<comment type="caution">
    <text evidence="7">The sequence shown here is derived from an EMBL/GenBank/DDBJ whole genome shotgun (WGS) entry which is preliminary data.</text>
</comment>
<dbReference type="Gene3D" id="3.40.47.10">
    <property type="match status" value="2"/>
</dbReference>
<dbReference type="Pfam" id="PF01154">
    <property type="entry name" value="HMG_CoA_synt_N"/>
    <property type="match status" value="1"/>
</dbReference>
<feature type="binding site" evidence="4">
    <location>
        <position position="142"/>
    </location>
    <ligand>
        <name>(3S)-3-hydroxy-3-methylglutaryl-CoA</name>
        <dbReference type="ChEBI" id="CHEBI:43074"/>
    </ligand>
</feature>
<dbReference type="AlphaFoldDB" id="A0A429ZQI0"/>
<evidence type="ECO:0000256" key="2">
    <source>
        <dbReference type="ARBA" id="ARBA00022679"/>
    </source>
</evidence>
<dbReference type="CDD" id="cd00827">
    <property type="entry name" value="init_cond_enzymes"/>
    <property type="match status" value="1"/>
</dbReference>
<dbReference type="Proteomes" id="UP000288490">
    <property type="component" value="Unassembled WGS sequence"/>
</dbReference>
<dbReference type="InterPro" id="IPR013528">
    <property type="entry name" value="HMG_CoA_synth_N"/>
</dbReference>
<dbReference type="PANTHER" id="PTHR43323:SF2">
    <property type="entry name" value="HYDROXYMETHYLGLUTARYL-COA SYNTHASE"/>
    <property type="match status" value="1"/>
</dbReference>
<dbReference type="NCBIfam" id="TIGR01835">
    <property type="entry name" value="HMG-CoA-S_prok"/>
    <property type="match status" value="1"/>
</dbReference>
<feature type="domain" description="Hydroxymethylglutaryl-coenzyme A synthase C-terminal" evidence="6">
    <location>
        <begin position="258"/>
        <end position="388"/>
    </location>
</feature>
<feature type="domain" description="Hydroxymethylglutaryl-coenzyme A synthase C-terminal" evidence="6">
    <location>
        <begin position="172"/>
        <end position="253"/>
    </location>
</feature>
<evidence type="ECO:0000259" key="5">
    <source>
        <dbReference type="Pfam" id="PF01154"/>
    </source>
</evidence>
<feature type="active site" description="Proton donor/acceptor" evidence="3">
    <location>
        <position position="232"/>
    </location>
</feature>
<evidence type="ECO:0000313" key="8">
    <source>
        <dbReference type="Proteomes" id="UP000288490"/>
    </source>
</evidence>
<feature type="domain" description="Hydroxymethylglutaryl-coenzyme A synthase N-terminal" evidence="5">
    <location>
        <begin position="2"/>
        <end position="162"/>
    </location>
</feature>
<sequence length="392" mass="43450">MVGIDKINFYTPNTYIELEELATHRGVDPAKFTIGIGQSKMSVPPISQDTVSMAANAAYPLLTKNDLNNIDLIVVGTETGVDESKSVASFIHNLLGIHPFAKSVDLKQACYGATAGLMMAVDFVKLHPDKKALVIGSDISRYGLNSSGEVTQGAGAVAMIISSSPSILEIEEVSVSMTKSIFDFWRPNYSKTAIVDGKFSNEAYVSFFSTLWQEYKNRTTRSFEDFSAFCFHLPYTKMGKKALMPLLDAESPSNKDLLLEHYQLSTTYSRDIGNIYTGSLYLSLMSLLESTTSSLKENQRIGFFSYGSGAVAEIFSGKLVPNFKESLLTKQHDTLLNDRISLSIDSYTDMFNDELAIDSEGNHLFKQDKTDNGVFFFKGVENHQRLYGKNKE</sequence>
<gene>
    <name evidence="7" type="ORF">CBF36_01820</name>
</gene>
<feature type="binding site" evidence="4">
    <location>
        <position position="28"/>
    </location>
    <ligand>
        <name>(3S)-3-hydroxy-3-methylglutaryl-CoA</name>
        <dbReference type="ChEBI" id="CHEBI:43074"/>
    </ligand>
</feature>
<evidence type="ECO:0000256" key="4">
    <source>
        <dbReference type="PIRSR" id="PIRSR611554-2"/>
    </source>
</evidence>
<accession>A0A429ZQI0</accession>
<evidence type="ECO:0000256" key="1">
    <source>
        <dbReference type="ARBA" id="ARBA00007061"/>
    </source>
</evidence>
<dbReference type="SUPFAM" id="SSF53901">
    <property type="entry name" value="Thiolase-like"/>
    <property type="match status" value="2"/>
</dbReference>
<dbReference type="EMBL" id="NGJT01000002">
    <property type="protein sequence ID" value="RST95931.1"/>
    <property type="molecule type" value="Genomic_DNA"/>
</dbReference>
<feature type="active site" description="Proton donor/acceptor" evidence="3">
    <location>
        <position position="78"/>
    </location>
</feature>
<dbReference type="InterPro" id="IPR011554">
    <property type="entry name" value="HMG_CoA_synthase_prok"/>
</dbReference>
<dbReference type="InterPro" id="IPR013746">
    <property type="entry name" value="HMG_CoA_synt_C_dom"/>
</dbReference>
<evidence type="ECO:0000313" key="7">
    <source>
        <dbReference type="EMBL" id="RST95931.1"/>
    </source>
</evidence>
<dbReference type="OrthoDB" id="9769523at2"/>
<proteinExistence type="inferred from homology"/>
<dbReference type="Pfam" id="PF08540">
    <property type="entry name" value="HMG_CoA_synt_C"/>
    <property type="match status" value="2"/>
</dbReference>
<keyword evidence="8" id="KW-1185">Reference proteome</keyword>
<name>A0A429ZQI0_9ENTE</name>
<feature type="active site" description="Acyl-thioester intermediate" evidence="3">
    <location>
        <position position="110"/>
    </location>
</feature>
<feature type="binding site" evidence="4">
    <location>
        <position position="241"/>
    </location>
    <ligand>
        <name>(3S)-3-hydroxy-3-methylglutaryl-CoA</name>
        <dbReference type="ChEBI" id="CHEBI:43074"/>
    </ligand>
</feature>
<protein>
    <submittedName>
        <fullName evidence="7">Hydroxymethylglutaryl-CoA synthase</fullName>
    </submittedName>
</protein>
<dbReference type="PANTHER" id="PTHR43323">
    <property type="entry name" value="3-HYDROXY-3-METHYLGLUTARYL COENZYME A SYNTHASE"/>
    <property type="match status" value="1"/>
</dbReference>
<dbReference type="InterPro" id="IPR016039">
    <property type="entry name" value="Thiolase-like"/>
</dbReference>
<dbReference type="GO" id="GO:0006084">
    <property type="term" value="P:acetyl-CoA metabolic process"/>
    <property type="evidence" value="ECO:0007669"/>
    <property type="project" value="InterPro"/>
</dbReference>
<evidence type="ECO:0000259" key="6">
    <source>
        <dbReference type="Pfam" id="PF08540"/>
    </source>
</evidence>
<feature type="binding site" evidence="4">
    <location>
        <position position="274"/>
    </location>
    <ligand>
        <name>(3S)-3-hydroxy-3-methylglutaryl-CoA</name>
        <dbReference type="ChEBI" id="CHEBI:43074"/>
    </ligand>
</feature>
<dbReference type="RefSeq" id="WP_125956101.1">
    <property type="nucleotide sequence ID" value="NZ_JAQEJV010000002.1"/>
</dbReference>
<reference evidence="7 8" key="1">
    <citation type="submission" date="2017-05" db="EMBL/GenBank/DDBJ databases">
        <title>Vagococcus spp. assemblies.</title>
        <authorList>
            <person name="Gulvik C.A."/>
        </authorList>
    </citation>
    <scope>NUCLEOTIDE SEQUENCE [LARGE SCALE GENOMIC DNA]</scope>
    <source>
        <strain evidence="7 8">SS1994</strain>
    </source>
</reference>